<keyword evidence="2" id="KW-0812">Transmembrane</keyword>
<reference evidence="7 8" key="2">
    <citation type="submission" date="2018-11" db="EMBL/GenBank/DDBJ databases">
        <authorList>
            <consortium name="Pathogen Informatics"/>
        </authorList>
    </citation>
    <scope>NUCLEOTIDE SEQUENCE [LARGE SCALE GENOMIC DNA]</scope>
    <source>
        <strain evidence="7 8">NST_G2</strain>
    </source>
</reference>
<keyword evidence="3" id="KW-0735">Signal-anchor</keyword>
<dbReference type="EMBL" id="UYSU01000156">
    <property type="protein sequence ID" value="VDL85330.1"/>
    <property type="molecule type" value="Genomic_DNA"/>
</dbReference>
<comment type="subcellular location">
    <subcellularLocation>
        <location evidence="1">Membrane</location>
        <topology evidence="1">Single-pass type II membrane protein</topology>
    </subcellularLocation>
</comment>
<evidence type="ECO:0000313" key="7">
    <source>
        <dbReference type="EMBL" id="VDL85330.1"/>
    </source>
</evidence>
<dbReference type="InterPro" id="IPR051292">
    <property type="entry name" value="Xyl/GlcA_transferase"/>
</dbReference>
<evidence type="ECO:0000256" key="1">
    <source>
        <dbReference type="ARBA" id="ARBA00004606"/>
    </source>
</evidence>
<dbReference type="GO" id="GO:0035269">
    <property type="term" value="P:protein O-linked glycosylation via mannose"/>
    <property type="evidence" value="ECO:0007669"/>
    <property type="project" value="TreeGrafter"/>
</dbReference>
<dbReference type="GO" id="GO:0015020">
    <property type="term" value="F:glucuronosyltransferase activity"/>
    <property type="evidence" value="ECO:0007669"/>
    <property type="project" value="TreeGrafter"/>
</dbReference>
<evidence type="ECO:0000256" key="4">
    <source>
        <dbReference type="ARBA" id="ARBA00022989"/>
    </source>
</evidence>
<dbReference type="InterPro" id="IPR029044">
    <property type="entry name" value="Nucleotide-diphossugar_trans"/>
</dbReference>
<dbReference type="OrthoDB" id="6238971at2759"/>
<keyword evidence="5" id="KW-0472">Membrane</keyword>
<accession>A0A183S7R4</accession>
<reference evidence="9" key="1">
    <citation type="submission" date="2016-06" db="UniProtKB">
        <authorList>
            <consortium name="WormBaseParasite"/>
        </authorList>
    </citation>
    <scope>IDENTIFICATION</scope>
</reference>
<dbReference type="PANTHER" id="PTHR12270">
    <property type="entry name" value="GLYCOSYLTRANSFERASE-RELATED"/>
    <property type="match status" value="1"/>
</dbReference>
<dbReference type="GO" id="GO:0042285">
    <property type="term" value="F:xylosyltransferase activity"/>
    <property type="evidence" value="ECO:0007669"/>
    <property type="project" value="TreeGrafter"/>
</dbReference>
<dbReference type="Proteomes" id="UP000275846">
    <property type="component" value="Unassembled WGS sequence"/>
</dbReference>
<keyword evidence="8" id="KW-1185">Reference proteome</keyword>
<keyword evidence="4" id="KW-1133">Transmembrane helix</keyword>
<dbReference type="WBParaSite" id="SSLN_0000027501-mRNA-1">
    <property type="protein sequence ID" value="SSLN_0000027501-mRNA-1"/>
    <property type="gene ID" value="SSLN_0000027501"/>
</dbReference>
<organism evidence="9">
    <name type="scientific">Schistocephalus solidus</name>
    <name type="common">Tapeworm</name>
    <dbReference type="NCBI Taxonomy" id="70667"/>
    <lineage>
        <taxon>Eukaryota</taxon>
        <taxon>Metazoa</taxon>
        <taxon>Spiralia</taxon>
        <taxon>Lophotrochozoa</taxon>
        <taxon>Platyhelminthes</taxon>
        <taxon>Cestoda</taxon>
        <taxon>Eucestoda</taxon>
        <taxon>Diphyllobothriidea</taxon>
        <taxon>Diphyllobothriidae</taxon>
        <taxon>Schistocephalus</taxon>
    </lineage>
</organism>
<protein>
    <submittedName>
        <fullName evidence="9">TAXi_C domain-containing protein</fullName>
    </submittedName>
</protein>
<proteinExistence type="predicted"/>
<evidence type="ECO:0000313" key="9">
    <source>
        <dbReference type="WBParaSite" id="SSLN_0000027501-mRNA-1"/>
    </source>
</evidence>
<dbReference type="GO" id="GO:0016020">
    <property type="term" value="C:membrane"/>
    <property type="evidence" value="ECO:0007669"/>
    <property type="project" value="UniProtKB-SubCell"/>
</dbReference>
<name>A0A183S7R4_SCHSO</name>
<evidence type="ECO:0000256" key="5">
    <source>
        <dbReference type="ARBA" id="ARBA00023136"/>
    </source>
</evidence>
<evidence type="ECO:0000256" key="6">
    <source>
        <dbReference type="ARBA" id="ARBA00023180"/>
    </source>
</evidence>
<dbReference type="AlphaFoldDB" id="A0A183S7R4"/>
<evidence type="ECO:0000256" key="3">
    <source>
        <dbReference type="ARBA" id="ARBA00022968"/>
    </source>
</evidence>
<dbReference type="Gene3D" id="3.90.550.10">
    <property type="entry name" value="Spore Coat Polysaccharide Biosynthesis Protein SpsA, Chain A"/>
    <property type="match status" value="1"/>
</dbReference>
<gene>
    <name evidence="7" type="ORF">SSLN_LOCUS262</name>
</gene>
<evidence type="ECO:0000256" key="2">
    <source>
        <dbReference type="ARBA" id="ARBA00022692"/>
    </source>
</evidence>
<evidence type="ECO:0000313" key="8">
    <source>
        <dbReference type="Proteomes" id="UP000275846"/>
    </source>
</evidence>
<sequence>MAKDESYLYTIKIHTTRTRVLKGGYNGGVVLLHLDRLRQRGWPDLWQRALEALLNVSMFLPAAEQDIMSVLVWMNKDLFYPLPCVWNLQLNPVAYMSACLHSRSATCWGSVERPHAKLLHMNRRDKFELTDDEHLTSADTPETEKYEVDNGGIFEIPRDLPLVPRLLEDHCELVHQLGSTMLINLSRDRVRASCFPAGELLHGSNVFLERGREIKVGVDFHFTQVINGCVGDAGGLIENGFEHLILLDEQSIDGCVVVIEPVFVLTMCAAEDIQGSGLDGVSQLTPAVLHGGVRVDDWKVA</sequence>
<dbReference type="SUPFAM" id="SSF53448">
    <property type="entry name" value="Nucleotide-diphospho-sugar transferases"/>
    <property type="match status" value="1"/>
</dbReference>
<dbReference type="PANTHER" id="PTHR12270:SF25">
    <property type="entry name" value="GLYCOSYLTRANSFERASE-LIKE PROTEIN LARGE"/>
    <property type="match status" value="1"/>
</dbReference>
<keyword evidence="6" id="KW-0325">Glycoprotein</keyword>